<organism evidence="1 2">
    <name type="scientific">Snodgrassella alvi</name>
    <dbReference type="NCBI Taxonomy" id="1196083"/>
    <lineage>
        <taxon>Bacteria</taxon>
        <taxon>Pseudomonadati</taxon>
        <taxon>Pseudomonadota</taxon>
        <taxon>Betaproteobacteria</taxon>
        <taxon>Neisseriales</taxon>
        <taxon>Neisseriaceae</taxon>
        <taxon>Snodgrassella</taxon>
    </lineage>
</organism>
<proteinExistence type="predicted"/>
<name>A0A2N9X6C0_9NEIS</name>
<comment type="caution">
    <text evidence="1">The sequence shown here is derived from an EMBL/GenBank/DDBJ whole genome shotgun (WGS) entry which is preliminary data.</text>
</comment>
<evidence type="ECO:0000313" key="1">
    <source>
        <dbReference type="EMBL" id="PIT38723.1"/>
    </source>
</evidence>
<dbReference type="Proteomes" id="UP000230202">
    <property type="component" value="Unassembled WGS sequence"/>
</dbReference>
<dbReference type="EMBL" id="MEIL01000029">
    <property type="protein sequence ID" value="PIT38723.1"/>
    <property type="molecule type" value="Genomic_DNA"/>
</dbReference>
<reference evidence="1" key="1">
    <citation type="journal article" date="2017" name="MBio">
        <title>Type VI secretion-mediated competition in the bee gut microbiome.</title>
        <authorList>
            <person name="Steele M.I."/>
            <person name="Kwong W.K."/>
            <person name="Powell J.E."/>
            <person name="Whiteley M."/>
            <person name="Moran N.A."/>
        </authorList>
    </citation>
    <scope>NUCLEOTIDE SEQUENCE [LARGE SCALE GENOMIC DNA]</scope>
    <source>
        <strain evidence="1">WkB273</strain>
    </source>
</reference>
<dbReference type="RefSeq" id="WP_100152597.1">
    <property type="nucleotide sequence ID" value="NZ_MEIL01000029.1"/>
</dbReference>
<evidence type="ECO:0000313" key="2">
    <source>
        <dbReference type="Proteomes" id="UP000230202"/>
    </source>
</evidence>
<protein>
    <submittedName>
        <fullName evidence="1">Uncharacterized protein</fullName>
    </submittedName>
</protein>
<accession>A0A2N9X6C0</accession>
<sequence>MNSRKDPKEIRQQRLMFEKYLATFDYGINPKVVFARDEEDCRKYKFPESQKLWEAWVACAKANQNI</sequence>
<keyword evidence="2" id="KW-1185">Reference proteome</keyword>
<dbReference type="AlphaFoldDB" id="A0A2N9X6C0"/>
<gene>
    <name evidence="1" type="ORF">BHC54_09440</name>
</gene>